<dbReference type="CDD" id="cd17536">
    <property type="entry name" value="REC_YesN-like"/>
    <property type="match status" value="1"/>
</dbReference>
<evidence type="ECO:0000256" key="2">
    <source>
        <dbReference type="ARBA" id="ARBA00022490"/>
    </source>
</evidence>
<keyword evidence="5" id="KW-0805">Transcription regulation</keyword>
<evidence type="ECO:0000259" key="11">
    <source>
        <dbReference type="PROSITE" id="PS50110"/>
    </source>
</evidence>
<keyword evidence="13" id="KW-1185">Reference proteome</keyword>
<gene>
    <name evidence="12" type="ORF">IC621_19935</name>
</gene>
<dbReference type="Gene3D" id="1.10.10.60">
    <property type="entry name" value="Homeodomain-like"/>
    <property type="match status" value="2"/>
</dbReference>
<dbReference type="Pfam" id="PF12833">
    <property type="entry name" value="HTH_18"/>
    <property type="match status" value="1"/>
</dbReference>
<keyword evidence="3 8" id="KW-0597">Phosphoprotein</keyword>
<dbReference type="Proteomes" id="UP000626844">
    <property type="component" value="Unassembled WGS sequence"/>
</dbReference>
<dbReference type="InterPro" id="IPR011006">
    <property type="entry name" value="CheY-like_superfamily"/>
</dbReference>
<evidence type="ECO:0000256" key="4">
    <source>
        <dbReference type="ARBA" id="ARBA00023012"/>
    </source>
</evidence>
<dbReference type="PRINTS" id="PR00032">
    <property type="entry name" value="HTHARAC"/>
</dbReference>
<keyword evidence="7" id="KW-0804">Transcription</keyword>
<protein>
    <submittedName>
        <fullName evidence="12">Response regulator</fullName>
    </submittedName>
</protein>
<dbReference type="SMART" id="SM00448">
    <property type="entry name" value="REC"/>
    <property type="match status" value="1"/>
</dbReference>
<accession>A0A926NDX4</accession>
<evidence type="ECO:0000259" key="10">
    <source>
        <dbReference type="PROSITE" id="PS01124"/>
    </source>
</evidence>
<dbReference type="RefSeq" id="WP_191160718.1">
    <property type="nucleotide sequence ID" value="NZ_JACXAI010000032.1"/>
</dbReference>
<dbReference type="SMART" id="SM00342">
    <property type="entry name" value="HTH_ARAC"/>
    <property type="match status" value="1"/>
</dbReference>
<dbReference type="Pfam" id="PF00072">
    <property type="entry name" value="Response_reg"/>
    <property type="match status" value="1"/>
</dbReference>
<keyword evidence="6" id="KW-0238">DNA-binding</keyword>
<evidence type="ECO:0000313" key="12">
    <source>
        <dbReference type="EMBL" id="MBD1382477.1"/>
    </source>
</evidence>
<evidence type="ECO:0000256" key="7">
    <source>
        <dbReference type="ARBA" id="ARBA00023163"/>
    </source>
</evidence>
<dbReference type="InterPro" id="IPR018060">
    <property type="entry name" value="HTH_AraC"/>
</dbReference>
<dbReference type="Gene3D" id="3.40.50.2300">
    <property type="match status" value="1"/>
</dbReference>
<dbReference type="PANTHER" id="PTHR42713">
    <property type="entry name" value="HISTIDINE KINASE-RELATED"/>
    <property type="match status" value="1"/>
</dbReference>
<dbReference type="SUPFAM" id="SSF46689">
    <property type="entry name" value="Homeodomain-like"/>
    <property type="match status" value="2"/>
</dbReference>
<name>A0A926NDX4_9BACI</name>
<feature type="coiled-coil region" evidence="9">
    <location>
        <begin position="109"/>
        <end position="136"/>
    </location>
</feature>
<dbReference type="InterPro" id="IPR009057">
    <property type="entry name" value="Homeodomain-like_sf"/>
</dbReference>
<dbReference type="EMBL" id="JACXAI010000032">
    <property type="protein sequence ID" value="MBD1382477.1"/>
    <property type="molecule type" value="Genomic_DNA"/>
</dbReference>
<dbReference type="PANTHER" id="PTHR42713:SF3">
    <property type="entry name" value="TRANSCRIPTIONAL REGULATORY PROTEIN HPTR"/>
    <property type="match status" value="1"/>
</dbReference>
<dbReference type="PROSITE" id="PS01124">
    <property type="entry name" value="HTH_ARAC_FAMILY_2"/>
    <property type="match status" value="1"/>
</dbReference>
<keyword evidence="4" id="KW-0902">Two-component regulatory system</keyword>
<dbReference type="InterPro" id="IPR001789">
    <property type="entry name" value="Sig_transdc_resp-reg_receiver"/>
</dbReference>
<dbReference type="GO" id="GO:0005737">
    <property type="term" value="C:cytoplasm"/>
    <property type="evidence" value="ECO:0007669"/>
    <property type="project" value="UniProtKB-SubCell"/>
</dbReference>
<evidence type="ECO:0000256" key="6">
    <source>
        <dbReference type="ARBA" id="ARBA00023125"/>
    </source>
</evidence>
<keyword evidence="9" id="KW-0175">Coiled coil</keyword>
<evidence type="ECO:0000256" key="5">
    <source>
        <dbReference type="ARBA" id="ARBA00023015"/>
    </source>
</evidence>
<dbReference type="SUPFAM" id="SSF52172">
    <property type="entry name" value="CheY-like"/>
    <property type="match status" value="1"/>
</dbReference>
<dbReference type="InterPro" id="IPR020449">
    <property type="entry name" value="Tscrpt_reg_AraC-type_HTH"/>
</dbReference>
<evidence type="ECO:0000256" key="9">
    <source>
        <dbReference type="SAM" id="Coils"/>
    </source>
</evidence>
<keyword evidence="2" id="KW-0963">Cytoplasm</keyword>
<comment type="caution">
    <text evidence="12">The sequence shown here is derived from an EMBL/GenBank/DDBJ whole genome shotgun (WGS) entry which is preliminary data.</text>
</comment>
<reference evidence="12" key="1">
    <citation type="submission" date="2020-09" db="EMBL/GenBank/DDBJ databases">
        <title>A novel bacterium of genus Bacillus, isolated from South China Sea.</title>
        <authorList>
            <person name="Huang H."/>
            <person name="Mo K."/>
            <person name="Hu Y."/>
        </authorList>
    </citation>
    <scope>NUCLEOTIDE SEQUENCE</scope>
    <source>
        <strain evidence="12">IB182487</strain>
    </source>
</reference>
<dbReference type="PROSITE" id="PS50110">
    <property type="entry name" value="RESPONSE_REGULATORY"/>
    <property type="match status" value="1"/>
</dbReference>
<dbReference type="GO" id="GO:0003700">
    <property type="term" value="F:DNA-binding transcription factor activity"/>
    <property type="evidence" value="ECO:0007669"/>
    <property type="project" value="InterPro"/>
</dbReference>
<dbReference type="GO" id="GO:0043565">
    <property type="term" value="F:sequence-specific DNA binding"/>
    <property type="evidence" value="ECO:0007669"/>
    <property type="project" value="InterPro"/>
</dbReference>
<sequence length="243" mass="28504">MYKVLLVDDEYEIRYGLINYFPWNTLGFEIAFECQNGKEAIDIINTNSVDVLFSDIRMPVMTGIELAEEIVKRELPIKIVFLSAYREFDYAKKAINFGVYDYVVKPSKYEELQTLFTRLKKDLDQERTNKNSEEETVFTYSDNIISTIKAYVKEHYDSVNLEDVASLVHMSANYISTYFKEKTGQNFSDYVSMVKMEKAAELLSDYRYKTYEVSTMVGYSNAKNFTRMFKKYHGKSPREFRSG</sequence>
<evidence type="ECO:0000256" key="1">
    <source>
        <dbReference type="ARBA" id="ARBA00004496"/>
    </source>
</evidence>
<organism evidence="12 13">
    <name type="scientific">Metabacillus arenae</name>
    <dbReference type="NCBI Taxonomy" id="2771434"/>
    <lineage>
        <taxon>Bacteria</taxon>
        <taxon>Bacillati</taxon>
        <taxon>Bacillota</taxon>
        <taxon>Bacilli</taxon>
        <taxon>Bacillales</taxon>
        <taxon>Bacillaceae</taxon>
        <taxon>Metabacillus</taxon>
    </lineage>
</organism>
<feature type="domain" description="Response regulatory" evidence="11">
    <location>
        <begin position="3"/>
        <end position="120"/>
    </location>
</feature>
<proteinExistence type="predicted"/>
<evidence type="ECO:0000313" key="13">
    <source>
        <dbReference type="Proteomes" id="UP000626844"/>
    </source>
</evidence>
<dbReference type="AlphaFoldDB" id="A0A926NDX4"/>
<dbReference type="InterPro" id="IPR051552">
    <property type="entry name" value="HptR"/>
</dbReference>
<evidence type="ECO:0000256" key="3">
    <source>
        <dbReference type="ARBA" id="ARBA00022553"/>
    </source>
</evidence>
<feature type="domain" description="HTH araC/xylS-type" evidence="10">
    <location>
        <begin position="142"/>
        <end position="243"/>
    </location>
</feature>
<comment type="subcellular location">
    <subcellularLocation>
        <location evidence="1">Cytoplasm</location>
    </subcellularLocation>
</comment>
<dbReference type="GO" id="GO:0000160">
    <property type="term" value="P:phosphorelay signal transduction system"/>
    <property type="evidence" value="ECO:0007669"/>
    <property type="project" value="UniProtKB-KW"/>
</dbReference>
<evidence type="ECO:0000256" key="8">
    <source>
        <dbReference type="PROSITE-ProRule" id="PRU00169"/>
    </source>
</evidence>
<feature type="modified residue" description="4-aspartylphosphate" evidence="8">
    <location>
        <position position="55"/>
    </location>
</feature>